<evidence type="ECO:0000313" key="8">
    <source>
        <dbReference type="EMBL" id="ARU04641.1"/>
    </source>
</evidence>
<dbReference type="KEGG" id="cser:CCO03_08120"/>
<dbReference type="GO" id="GO:0016020">
    <property type="term" value="C:membrane"/>
    <property type="evidence" value="ECO:0007669"/>
    <property type="project" value="UniProtKB-SubCell"/>
</dbReference>
<comment type="subcellular location">
    <subcellularLocation>
        <location evidence="1">Membrane</location>
        <topology evidence="1">Multi-pass membrane protein</topology>
    </subcellularLocation>
</comment>
<proteinExistence type="predicted"/>
<dbReference type="InterPro" id="IPR006977">
    <property type="entry name" value="Yip1_dom"/>
</dbReference>
<evidence type="ECO:0000259" key="7">
    <source>
        <dbReference type="Pfam" id="PF04893"/>
    </source>
</evidence>
<feature type="transmembrane region" description="Helical" evidence="6">
    <location>
        <begin position="144"/>
        <end position="164"/>
    </location>
</feature>
<evidence type="ECO:0000256" key="3">
    <source>
        <dbReference type="ARBA" id="ARBA00022989"/>
    </source>
</evidence>
<organism evidence="8 9">
    <name type="scientific">Comamonas serinivorans</name>
    <dbReference type="NCBI Taxonomy" id="1082851"/>
    <lineage>
        <taxon>Bacteria</taxon>
        <taxon>Pseudomonadati</taxon>
        <taxon>Pseudomonadota</taxon>
        <taxon>Betaproteobacteria</taxon>
        <taxon>Burkholderiales</taxon>
        <taxon>Comamonadaceae</taxon>
        <taxon>Comamonas</taxon>
    </lineage>
</organism>
<dbReference type="RefSeq" id="WP_087279617.1">
    <property type="nucleotide sequence ID" value="NZ_CP021455.1"/>
</dbReference>
<dbReference type="Pfam" id="PF04893">
    <property type="entry name" value="Yip1"/>
    <property type="match status" value="1"/>
</dbReference>
<accession>A0A1Y0EMF5</accession>
<keyword evidence="9" id="KW-1185">Reference proteome</keyword>
<keyword evidence="2 6" id="KW-0812">Transmembrane</keyword>
<dbReference type="OrthoDB" id="9808452at2"/>
<keyword evidence="3 6" id="KW-1133">Transmembrane helix</keyword>
<feature type="transmembrane region" description="Helical" evidence="6">
    <location>
        <begin position="80"/>
        <end position="101"/>
    </location>
</feature>
<reference evidence="8 9" key="1">
    <citation type="submission" date="2017-05" db="EMBL/GenBank/DDBJ databases">
        <authorList>
            <person name="Song R."/>
            <person name="Chenine A.L."/>
            <person name="Ruprecht R.M."/>
        </authorList>
    </citation>
    <scope>NUCLEOTIDE SEQUENCE [LARGE SCALE GENOMIC DNA]</scope>
    <source>
        <strain evidence="8 9">DSM 26136</strain>
    </source>
</reference>
<feature type="transmembrane region" description="Helical" evidence="6">
    <location>
        <begin position="49"/>
        <end position="68"/>
    </location>
</feature>
<evidence type="ECO:0000256" key="5">
    <source>
        <dbReference type="SAM" id="MobiDB-lite"/>
    </source>
</evidence>
<evidence type="ECO:0000256" key="4">
    <source>
        <dbReference type="ARBA" id="ARBA00023136"/>
    </source>
</evidence>
<sequence length="438" mass="46013">MTRSGNPSNFAPMARAWLGRVRDLFGDTANTWKLIATERVTIGWIYQHHLLPLAVLALVMGLAGWGLAAAAGPAGYVFDLAMALGMGLVMLAVLMLGVWVLAQVVDALAPRFGARQSELRAFKLMAYGVTPVFLMGLFALVPGAVWVCLLGLVGSLWLIWQGLPRLMRCPPDRFRAYFAVVALALLLWAALLVTLINAMQPRGLLTPRADTTWDRAPPAARPASLPASLPAAEPASRAASAAADAAQPAASPASAVPPASDGLGLPPLAPSASAAPPADAPASAPPLSAAGLQRLTERLSAWMPATFAGMPRDRLDVQPLTTADGPGVALNAGFGQGERAIALNVVYIGPHPRQSVLGEWANITMQREDADRFERIHAEGGRPVSEVGRKDGSGASMRVLLANGVMLDMDALGITLEQLKAAVSQLKLAELEQIRPGV</sequence>
<feature type="transmembrane region" description="Helical" evidence="6">
    <location>
        <begin position="176"/>
        <end position="199"/>
    </location>
</feature>
<feature type="domain" description="Yip1" evidence="7">
    <location>
        <begin position="30"/>
        <end position="191"/>
    </location>
</feature>
<dbReference type="AlphaFoldDB" id="A0A1Y0EMF5"/>
<evidence type="ECO:0000256" key="2">
    <source>
        <dbReference type="ARBA" id="ARBA00022692"/>
    </source>
</evidence>
<dbReference type="EMBL" id="CP021455">
    <property type="protein sequence ID" value="ARU04641.1"/>
    <property type="molecule type" value="Genomic_DNA"/>
</dbReference>
<protein>
    <recommendedName>
        <fullName evidence="7">Yip1 domain-containing protein</fullName>
    </recommendedName>
</protein>
<dbReference type="Proteomes" id="UP000196138">
    <property type="component" value="Chromosome"/>
</dbReference>
<gene>
    <name evidence="8" type="ORF">CCO03_08120</name>
</gene>
<feature type="transmembrane region" description="Helical" evidence="6">
    <location>
        <begin position="121"/>
        <end position="138"/>
    </location>
</feature>
<evidence type="ECO:0000256" key="1">
    <source>
        <dbReference type="ARBA" id="ARBA00004141"/>
    </source>
</evidence>
<evidence type="ECO:0000256" key="6">
    <source>
        <dbReference type="SAM" id="Phobius"/>
    </source>
</evidence>
<evidence type="ECO:0000313" key="9">
    <source>
        <dbReference type="Proteomes" id="UP000196138"/>
    </source>
</evidence>
<keyword evidence="4 6" id="KW-0472">Membrane</keyword>
<name>A0A1Y0EMF5_9BURK</name>
<feature type="region of interest" description="Disordered" evidence="5">
    <location>
        <begin position="236"/>
        <end position="286"/>
    </location>
</feature>